<evidence type="ECO:0000256" key="6">
    <source>
        <dbReference type="ARBA" id="ARBA00030980"/>
    </source>
</evidence>
<evidence type="ECO:0000256" key="5">
    <source>
        <dbReference type="ARBA" id="ARBA00019973"/>
    </source>
</evidence>
<reference evidence="11" key="1">
    <citation type="submission" date="2021-06" db="EMBL/GenBank/DDBJ databases">
        <title>Comparative genomics, transcriptomics and evolutionary studies reveal genomic signatures of adaptation to plant cell wall in hemibiotrophic fungi.</title>
        <authorList>
            <consortium name="DOE Joint Genome Institute"/>
            <person name="Baroncelli R."/>
            <person name="Diaz J.F."/>
            <person name="Benocci T."/>
            <person name="Peng M."/>
            <person name="Battaglia E."/>
            <person name="Haridas S."/>
            <person name="Andreopoulos W."/>
            <person name="Labutti K."/>
            <person name="Pangilinan J."/>
            <person name="Floch G.L."/>
            <person name="Makela M.R."/>
            <person name="Henrissat B."/>
            <person name="Grigoriev I.V."/>
            <person name="Crouch J.A."/>
            <person name="De Vries R.P."/>
            <person name="Sukno S.A."/>
            <person name="Thon M.R."/>
        </authorList>
    </citation>
    <scope>NUCLEOTIDE SEQUENCE</scope>
    <source>
        <strain evidence="11">CBS 193.32</strain>
    </source>
</reference>
<evidence type="ECO:0000256" key="3">
    <source>
        <dbReference type="ARBA" id="ARBA00012513"/>
    </source>
</evidence>
<evidence type="ECO:0000256" key="9">
    <source>
        <dbReference type="ARBA" id="ARBA00048679"/>
    </source>
</evidence>
<dbReference type="InterPro" id="IPR000719">
    <property type="entry name" value="Prot_kinase_dom"/>
</dbReference>
<comment type="subunit">
    <text evidence="2">Component of the EKC/KEOPS complex composed of at least BUD32, CGI121, GON7, KAE1 and PCC1; the whole complex dimerizes.</text>
</comment>
<evidence type="ECO:0000313" key="11">
    <source>
        <dbReference type="EMBL" id="KAK1657501.1"/>
    </source>
</evidence>
<dbReference type="RefSeq" id="XP_060422265.1">
    <property type="nucleotide sequence ID" value="XM_060580870.1"/>
</dbReference>
<comment type="function">
    <text evidence="1">Component of the EKC/KEOPS complex that is required for the formation of a threonylcarbamoyl group on adenosine at position 37 (t(6)A37) in tRNAs that read codons beginning with adenine. The complex is probably involved in the transfer of the threonylcarbamoyl moiety of threonylcarbamoyl-AMP (TC-AMP) to the N6 group of A37. BUD32 has ATPase activity in the context of the EKC/KEOPS complex and likely plays a supporting role to the catalytic subunit KAE1. The EKC/KEOPS complex also promotes both telomere uncapping and telomere elongation. The complex is required for efficient recruitment of transcriptional coactivators.</text>
</comment>
<keyword evidence="12" id="KW-1185">Reference proteome</keyword>
<dbReference type="Proteomes" id="UP001224890">
    <property type="component" value="Unassembled WGS sequence"/>
</dbReference>
<evidence type="ECO:0000256" key="2">
    <source>
        <dbReference type="ARBA" id="ARBA00011534"/>
    </source>
</evidence>
<dbReference type="GO" id="GO:0005524">
    <property type="term" value="F:ATP binding"/>
    <property type="evidence" value="ECO:0007669"/>
    <property type="project" value="InterPro"/>
</dbReference>
<comment type="catalytic activity">
    <reaction evidence="8">
        <text>L-threonyl-[protein] + ATP = O-phospho-L-threonyl-[protein] + ADP + H(+)</text>
        <dbReference type="Rhea" id="RHEA:46608"/>
        <dbReference type="Rhea" id="RHEA-COMP:11060"/>
        <dbReference type="Rhea" id="RHEA-COMP:11605"/>
        <dbReference type="ChEBI" id="CHEBI:15378"/>
        <dbReference type="ChEBI" id="CHEBI:30013"/>
        <dbReference type="ChEBI" id="CHEBI:30616"/>
        <dbReference type="ChEBI" id="CHEBI:61977"/>
        <dbReference type="ChEBI" id="CHEBI:456216"/>
        <dbReference type="EC" id="2.7.11.1"/>
    </reaction>
</comment>
<dbReference type="EMBL" id="JAHMHR010000091">
    <property type="protein sequence ID" value="KAK1657501.1"/>
    <property type="molecule type" value="Genomic_DNA"/>
</dbReference>
<dbReference type="SUPFAM" id="SSF56112">
    <property type="entry name" value="Protein kinase-like (PK-like)"/>
    <property type="match status" value="1"/>
</dbReference>
<dbReference type="Gene3D" id="1.10.510.10">
    <property type="entry name" value="Transferase(Phosphotransferase) domain 1"/>
    <property type="match status" value="1"/>
</dbReference>
<evidence type="ECO:0000256" key="4">
    <source>
        <dbReference type="ARBA" id="ARBA00013948"/>
    </source>
</evidence>
<accession>A0AAJ0A6M9</accession>
<dbReference type="InterPro" id="IPR051681">
    <property type="entry name" value="Ser/Thr_Kinases-Pseudokinases"/>
</dbReference>
<dbReference type="GO" id="GO:0004674">
    <property type="term" value="F:protein serine/threonine kinase activity"/>
    <property type="evidence" value="ECO:0007669"/>
    <property type="project" value="UniProtKB-EC"/>
</dbReference>
<evidence type="ECO:0000256" key="1">
    <source>
        <dbReference type="ARBA" id="ARBA00003747"/>
    </source>
</evidence>
<sequence length="338" mass="38373">MCQQIQPTTKHICDHTIDEESYLIEFEDCGDCGEVKEGPTYLGATTKRDPCDDCKETVSWVYQIDDEIALKFPRQKKLREFVHENSIYDKFESHHSPCPHIIQSFYRMEVANFLQFLPHGSLHDRLQSNQTRDGDRVISVDRFEDRRLSERWAAELCAANAWLEALGVVHGDLRPANMLLDQQNHLKLADFDSVASIGQKSLGSASPWARLRPESKAGGYGLYGPESEQFAIGSMVYYMVRGFEPYGGPEQNDWAAGVAVDLWKNQQYPDIREDDPLERLALNCWRGSFVSIHCLKEAVMDVPGSQDMAEAANWTAEYGLEMRQKCEALLGQVAQSRA</sequence>
<dbReference type="AlphaFoldDB" id="A0AAJ0A6M9"/>
<keyword evidence="11" id="KW-0418">Kinase</keyword>
<name>A0AAJ0A6M9_9PEZI</name>
<comment type="caution">
    <text evidence="11">The sequence shown here is derived from an EMBL/GenBank/DDBJ whole genome shotgun (WGS) entry which is preliminary data.</text>
</comment>
<dbReference type="PANTHER" id="PTHR44329">
    <property type="entry name" value="SERINE/THREONINE-PROTEIN KINASE TNNI3K-RELATED"/>
    <property type="match status" value="1"/>
</dbReference>
<dbReference type="InterPro" id="IPR008266">
    <property type="entry name" value="Tyr_kinase_AS"/>
</dbReference>
<keyword evidence="11" id="KW-0808">Transferase</keyword>
<feature type="domain" description="Protein kinase" evidence="10">
    <location>
        <begin position="21"/>
        <end position="338"/>
    </location>
</feature>
<evidence type="ECO:0000256" key="7">
    <source>
        <dbReference type="ARBA" id="ARBA00033194"/>
    </source>
</evidence>
<dbReference type="PROSITE" id="PS00109">
    <property type="entry name" value="PROTEIN_KINASE_TYR"/>
    <property type="match status" value="1"/>
</dbReference>
<dbReference type="GeneID" id="85465396"/>
<organism evidence="11 12">
    <name type="scientific">Colletotrichum godetiae</name>
    <dbReference type="NCBI Taxonomy" id="1209918"/>
    <lineage>
        <taxon>Eukaryota</taxon>
        <taxon>Fungi</taxon>
        <taxon>Dikarya</taxon>
        <taxon>Ascomycota</taxon>
        <taxon>Pezizomycotina</taxon>
        <taxon>Sordariomycetes</taxon>
        <taxon>Hypocreomycetidae</taxon>
        <taxon>Glomerellales</taxon>
        <taxon>Glomerellaceae</taxon>
        <taxon>Colletotrichum</taxon>
        <taxon>Colletotrichum acutatum species complex</taxon>
    </lineage>
</organism>
<comment type="catalytic activity">
    <reaction evidence="9">
        <text>L-seryl-[protein] + ATP = O-phospho-L-seryl-[protein] + ADP + H(+)</text>
        <dbReference type="Rhea" id="RHEA:17989"/>
        <dbReference type="Rhea" id="RHEA-COMP:9863"/>
        <dbReference type="Rhea" id="RHEA-COMP:11604"/>
        <dbReference type="ChEBI" id="CHEBI:15378"/>
        <dbReference type="ChEBI" id="CHEBI:29999"/>
        <dbReference type="ChEBI" id="CHEBI:30616"/>
        <dbReference type="ChEBI" id="CHEBI:83421"/>
        <dbReference type="ChEBI" id="CHEBI:456216"/>
        <dbReference type="EC" id="2.7.11.1"/>
    </reaction>
</comment>
<dbReference type="Pfam" id="PF00069">
    <property type="entry name" value="Pkinase"/>
    <property type="match status" value="1"/>
</dbReference>
<evidence type="ECO:0000256" key="8">
    <source>
        <dbReference type="ARBA" id="ARBA00047899"/>
    </source>
</evidence>
<gene>
    <name evidence="11" type="ORF">BDP55DRAFT_761596</name>
</gene>
<evidence type="ECO:0000259" key="10">
    <source>
        <dbReference type="PROSITE" id="PS50011"/>
    </source>
</evidence>
<dbReference type="PROSITE" id="PS50011">
    <property type="entry name" value="PROTEIN_KINASE_DOM"/>
    <property type="match status" value="1"/>
</dbReference>
<dbReference type="InterPro" id="IPR011009">
    <property type="entry name" value="Kinase-like_dom_sf"/>
</dbReference>
<protein>
    <recommendedName>
        <fullName evidence="5">EKC/KEOPS complex subunit BUD32</fullName>
        <ecNumber evidence="3">2.7.11.1</ecNumber>
    </recommendedName>
    <alternativeName>
        <fullName evidence="6 7">Atypical Serine/threonine protein kinase BUD32</fullName>
    </alternativeName>
    <alternativeName>
        <fullName evidence="4">EKC/KEOPS complex subunit bud32</fullName>
    </alternativeName>
</protein>
<dbReference type="EC" id="2.7.11.1" evidence="3"/>
<proteinExistence type="predicted"/>
<evidence type="ECO:0000313" key="12">
    <source>
        <dbReference type="Proteomes" id="UP001224890"/>
    </source>
</evidence>